<evidence type="ECO:0008006" key="3">
    <source>
        <dbReference type="Google" id="ProtNLM"/>
    </source>
</evidence>
<sequence length="163" mass="17728">MEVDKEFMKWTVAQGIEFNGITTHKLPGKGLGIIAEKNLEAGDTILTAPISAFRTAQTVPRSISKSISSITVNGLLAAELAIDTTEVCAPWRAVLPTKADFEESMPLMWHPSLQALPPSASLSLTIIPRIFLVVSIGGNYNPKGGSNLGKKLLFNYYFSIFQF</sequence>
<dbReference type="EMBL" id="RCSW01000038">
    <property type="protein sequence ID" value="KAF7920155.1"/>
    <property type="molecule type" value="Genomic_DNA"/>
</dbReference>
<name>A0A9P5HQQ4_9HELO</name>
<organism evidence="1 2">
    <name type="scientific">Botrytis byssoidea</name>
    <dbReference type="NCBI Taxonomy" id="139641"/>
    <lineage>
        <taxon>Eukaryota</taxon>
        <taxon>Fungi</taxon>
        <taxon>Dikarya</taxon>
        <taxon>Ascomycota</taxon>
        <taxon>Pezizomycotina</taxon>
        <taxon>Leotiomycetes</taxon>
        <taxon>Helotiales</taxon>
        <taxon>Sclerotiniaceae</taxon>
        <taxon>Botrytis</taxon>
    </lineage>
</organism>
<dbReference type="AlphaFoldDB" id="A0A9P5HQQ4"/>
<gene>
    <name evidence="1" type="ORF">EAE97_011496</name>
</gene>
<comment type="caution">
    <text evidence="1">The sequence shown here is derived from an EMBL/GenBank/DDBJ whole genome shotgun (WGS) entry which is preliminary data.</text>
</comment>
<dbReference type="InterPro" id="IPR046341">
    <property type="entry name" value="SET_dom_sf"/>
</dbReference>
<dbReference type="GeneID" id="62155084"/>
<dbReference type="SUPFAM" id="SSF82199">
    <property type="entry name" value="SET domain"/>
    <property type="match status" value="1"/>
</dbReference>
<evidence type="ECO:0000313" key="2">
    <source>
        <dbReference type="Proteomes" id="UP000710849"/>
    </source>
</evidence>
<reference evidence="1 2" key="1">
    <citation type="journal article" date="2020" name="Genome Biol. Evol.">
        <title>Comparative genomics of Sclerotiniaceae.</title>
        <authorList>
            <person name="Valero Jimenez C.A."/>
            <person name="Steentjes M."/>
            <person name="Scholten O.E."/>
            <person name="Van Kan J.A.L."/>
        </authorList>
    </citation>
    <scope>NUCLEOTIDE SEQUENCE [LARGE SCALE GENOMIC DNA]</scope>
    <source>
        <strain evidence="1 2">MUCL 94</strain>
    </source>
</reference>
<evidence type="ECO:0000313" key="1">
    <source>
        <dbReference type="EMBL" id="KAF7920155.1"/>
    </source>
</evidence>
<keyword evidence="2" id="KW-1185">Reference proteome</keyword>
<dbReference type="RefSeq" id="XP_038727062.1">
    <property type="nucleotide sequence ID" value="XM_038882011.1"/>
</dbReference>
<protein>
    <recommendedName>
        <fullName evidence="3">SET domain-containing protein</fullName>
    </recommendedName>
</protein>
<dbReference type="Gene3D" id="3.90.1410.10">
    <property type="entry name" value="set domain protein methyltransferase, domain 1"/>
    <property type="match status" value="1"/>
</dbReference>
<accession>A0A9P5HQQ4</accession>
<dbReference type="Proteomes" id="UP000710849">
    <property type="component" value="Unassembled WGS sequence"/>
</dbReference>
<proteinExistence type="predicted"/>